<dbReference type="Gene3D" id="3.40.50.1980">
    <property type="entry name" value="Nitrogenase molybdenum iron protein domain"/>
    <property type="match status" value="2"/>
</dbReference>
<dbReference type="InterPro" id="IPR051313">
    <property type="entry name" value="Bact_iron-sidero_bind"/>
</dbReference>
<dbReference type="EMBL" id="CP080333">
    <property type="protein sequence ID" value="QYL18620.1"/>
    <property type="molecule type" value="Genomic_DNA"/>
</dbReference>
<dbReference type="PANTHER" id="PTHR30532:SF24">
    <property type="entry name" value="FERRIC ENTEROBACTIN-BINDING PERIPLASMIC PROTEIN FEPB"/>
    <property type="match status" value="1"/>
</dbReference>
<keyword evidence="3" id="KW-0813">Transport</keyword>
<dbReference type="Pfam" id="PF01497">
    <property type="entry name" value="Peripla_BP_2"/>
    <property type="match status" value="1"/>
</dbReference>
<reference evidence="7 8" key="1">
    <citation type="submission" date="2021-07" db="EMBL/GenBank/DDBJ databases">
        <title>Whole genome sequencing of non-tuberculosis mycobacteria type-strains.</title>
        <authorList>
            <person name="Igarashi Y."/>
            <person name="Osugi A."/>
            <person name="Mitarai S."/>
        </authorList>
    </citation>
    <scope>NUCLEOTIDE SEQUENCE [LARGE SCALE GENOMIC DNA]</scope>
    <source>
        <strain evidence="7 8">JCM 16370</strain>
    </source>
</reference>
<comment type="similarity">
    <text evidence="2">Belongs to the bacterial solute-binding protein 8 family.</text>
</comment>
<dbReference type="Proteomes" id="UP000825367">
    <property type="component" value="Chromosome"/>
</dbReference>
<comment type="subcellular location">
    <subcellularLocation>
        <location evidence="1">Cell envelope</location>
    </subcellularLocation>
</comment>
<feature type="domain" description="Fe/B12 periplasmic-binding" evidence="6">
    <location>
        <begin position="51"/>
        <end position="320"/>
    </location>
</feature>
<gene>
    <name evidence="7" type="ORF">K0O64_09050</name>
</gene>
<sequence length="321" mass="34003">MHSEWSRRGFLGLAATTGLAAASAATASAAPDGVTVTHAFGSTHIAAPPRRVVSAGFTEQDDLLALGVVPVATTEWFGNQPYAVWPWAQPRLGGAQPTILSLANGIQIDRIAALRPDLIVATNAGVDAKSYERLSAIAPTIPQSGTVPFFEPWKQQATAIAQAVFRPEAMKSQIDAIDTAFANVARTFPQFQGKSIASLQGSTRWQDSAIASRAGWKTEWLSQMGFVIPAALDAFGRPGDDRAYIPVDQIEAALVGVDVLLWRTESEADIAALQAVPAIAAFGNRNVFTTREQSAAIAFTSPLSFPVVVDQLPPLLARAVS</sequence>
<evidence type="ECO:0000313" key="7">
    <source>
        <dbReference type="EMBL" id="QYL18620.1"/>
    </source>
</evidence>
<dbReference type="InterPro" id="IPR002491">
    <property type="entry name" value="ABC_transptr_periplasmic_BD"/>
</dbReference>
<feature type="chain" id="PRO_5046013092" evidence="5">
    <location>
        <begin position="30"/>
        <end position="321"/>
    </location>
</feature>
<evidence type="ECO:0000313" key="8">
    <source>
        <dbReference type="Proteomes" id="UP000825367"/>
    </source>
</evidence>
<protein>
    <submittedName>
        <fullName evidence="7">ABC transporter substrate-binding protein</fullName>
    </submittedName>
</protein>
<evidence type="ECO:0000256" key="4">
    <source>
        <dbReference type="ARBA" id="ARBA00022729"/>
    </source>
</evidence>
<organism evidence="7 8">
    <name type="scientific">Mycolicibacterium pallens</name>
    <dbReference type="NCBI Taxonomy" id="370524"/>
    <lineage>
        <taxon>Bacteria</taxon>
        <taxon>Bacillati</taxon>
        <taxon>Actinomycetota</taxon>
        <taxon>Actinomycetes</taxon>
        <taxon>Mycobacteriales</taxon>
        <taxon>Mycobacteriaceae</taxon>
        <taxon>Mycolicibacterium</taxon>
    </lineage>
</organism>
<dbReference type="InterPro" id="IPR006311">
    <property type="entry name" value="TAT_signal"/>
</dbReference>
<evidence type="ECO:0000256" key="5">
    <source>
        <dbReference type="SAM" id="SignalP"/>
    </source>
</evidence>
<keyword evidence="4 5" id="KW-0732">Signal</keyword>
<dbReference type="PROSITE" id="PS50983">
    <property type="entry name" value="FE_B12_PBP"/>
    <property type="match status" value="1"/>
</dbReference>
<evidence type="ECO:0000256" key="1">
    <source>
        <dbReference type="ARBA" id="ARBA00004196"/>
    </source>
</evidence>
<name>A0ABX8VRY5_9MYCO</name>
<evidence type="ECO:0000256" key="2">
    <source>
        <dbReference type="ARBA" id="ARBA00008814"/>
    </source>
</evidence>
<keyword evidence="8" id="KW-1185">Reference proteome</keyword>
<feature type="signal peptide" evidence="5">
    <location>
        <begin position="1"/>
        <end position="29"/>
    </location>
</feature>
<evidence type="ECO:0000256" key="3">
    <source>
        <dbReference type="ARBA" id="ARBA00022448"/>
    </source>
</evidence>
<dbReference type="RefSeq" id="WP_096310869.1">
    <property type="nucleotide sequence ID" value="NZ_BAAAVX010000075.1"/>
</dbReference>
<evidence type="ECO:0000259" key="6">
    <source>
        <dbReference type="PROSITE" id="PS50983"/>
    </source>
</evidence>
<dbReference type="SUPFAM" id="SSF53807">
    <property type="entry name" value="Helical backbone' metal receptor"/>
    <property type="match status" value="1"/>
</dbReference>
<dbReference type="PROSITE" id="PS51318">
    <property type="entry name" value="TAT"/>
    <property type="match status" value="1"/>
</dbReference>
<accession>A0ABX8VRY5</accession>
<proteinExistence type="inferred from homology"/>
<dbReference type="PANTHER" id="PTHR30532">
    <property type="entry name" value="IRON III DICITRATE-BINDING PERIPLASMIC PROTEIN"/>
    <property type="match status" value="1"/>
</dbReference>